<evidence type="ECO:0000256" key="2">
    <source>
        <dbReference type="ARBA" id="ARBA00023004"/>
    </source>
</evidence>
<dbReference type="eggNOG" id="KOG0143">
    <property type="taxonomic scope" value="Eukaryota"/>
</dbReference>
<comment type="similarity">
    <text evidence="6">Belongs to the iron/ascorbate-dependent oxidoreductase family.</text>
</comment>
<dbReference type="AlphaFoldDB" id="V4KZD7"/>
<dbReference type="PROSITE" id="PS51471">
    <property type="entry name" value="FE2OG_OXY"/>
    <property type="match status" value="1"/>
</dbReference>
<organism evidence="8 9">
    <name type="scientific">Eutrema salsugineum</name>
    <name type="common">Saltwater cress</name>
    <name type="synonym">Sisymbrium salsugineum</name>
    <dbReference type="NCBI Taxonomy" id="72664"/>
    <lineage>
        <taxon>Eukaryota</taxon>
        <taxon>Viridiplantae</taxon>
        <taxon>Streptophyta</taxon>
        <taxon>Embryophyta</taxon>
        <taxon>Tracheophyta</taxon>
        <taxon>Spermatophyta</taxon>
        <taxon>Magnoliopsida</taxon>
        <taxon>eudicotyledons</taxon>
        <taxon>Gunneridae</taxon>
        <taxon>Pentapetalae</taxon>
        <taxon>rosids</taxon>
        <taxon>malvids</taxon>
        <taxon>Brassicales</taxon>
        <taxon>Brassicaceae</taxon>
        <taxon>Eutremeae</taxon>
        <taxon>Eutrema</taxon>
    </lineage>
</organism>
<dbReference type="Proteomes" id="UP000030689">
    <property type="component" value="Unassembled WGS sequence"/>
</dbReference>
<dbReference type="InterPro" id="IPR026992">
    <property type="entry name" value="DIOX_N"/>
</dbReference>
<dbReference type="Gene3D" id="2.60.120.330">
    <property type="entry name" value="B-lactam Antibiotic, Isopenicillin N Synthase, Chain"/>
    <property type="match status" value="1"/>
</dbReference>
<feature type="domain" description="Fe2OG dioxygenase" evidence="7">
    <location>
        <begin position="144"/>
        <end position="254"/>
    </location>
</feature>
<evidence type="ECO:0000256" key="4">
    <source>
        <dbReference type="ARBA" id="ARBA00074102"/>
    </source>
</evidence>
<proteinExistence type="inferred from homology"/>
<dbReference type="OMA" id="KYGKAMD"/>
<keyword evidence="6" id="KW-0560">Oxidoreductase</keyword>
<reference evidence="8 9" key="1">
    <citation type="journal article" date="2013" name="Front. Plant Sci.">
        <title>The Reference Genome of the Halophytic Plant Eutrema salsugineum.</title>
        <authorList>
            <person name="Yang R."/>
            <person name="Jarvis D.E."/>
            <person name="Chen H."/>
            <person name="Beilstein M.A."/>
            <person name="Grimwood J."/>
            <person name="Jenkins J."/>
            <person name="Shu S."/>
            <person name="Prochnik S."/>
            <person name="Xin M."/>
            <person name="Ma C."/>
            <person name="Schmutz J."/>
            <person name="Wing R.A."/>
            <person name="Mitchell-Olds T."/>
            <person name="Schumaker K.S."/>
            <person name="Wang X."/>
        </authorList>
    </citation>
    <scope>NUCLEOTIDE SEQUENCE [LARGE SCALE GENOMIC DNA]</scope>
</reference>
<dbReference type="FunFam" id="2.60.120.330:FF:000017">
    <property type="entry name" value="2-oxoglutarate-dependent dioxygenase DAO"/>
    <property type="match status" value="1"/>
</dbReference>
<name>V4KZD7_EUTSA</name>
<evidence type="ECO:0000313" key="9">
    <source>
        <dbReference type="Proteomes" id="UP000030689"/>
    </source>
</evidence>
<dbReference type="InterPro" id="IPR044861">
    <property type="entry name" value="IPNS-like_FE2OG_OXY"/>
</dbReference>
<dbReference type="OrthoDB" id="288590at2759"/>
<dbReference type="Gramene" id="ESQ35407">
    <property type="protein sequence ID" value="ESQ35407"/>
    <property type="gene ID" value="EUTSA_v10008310mg"/>
</dbReference>
<dbReference type="SUPFAM" id="SSF51197">
    <property type="entry name" value="Clavaminate synthase-like"/>
    <property type="match status" value="1"/>
</dbReference>
<keyword evidence="2 6" id="KW-0408">Iron</keyword>
<evidence type="ECO:0000256" key="1">
    <source>
        <dbReference type="ARBA" id="ARBA00022723"/>
    </source>
</evidence>
<dbReference type="GO" id="GO:0046872">
    <property type="term" value="F:metal ion binding"/>
    <property type="evidence" value="ECO:0007669"/>
    <property type="project" value="UniProtKB-KW"/>
</dbReference>
<dbReference type="EMBL" id="KI517683">
    <property type="protein sequence ID" value="ESQ35407.1"/>
    <property type="molecule type" value="Genomic_DNA"/>
</dbReference>
<keyword evidence="1 6" id="KW-0479">Metal-binding</keyword>
<dbReference type="KEGG" id="eus:EUTSA_v10008310mg"/>
<dbReference type="InterPro" id="IPR005123">
    <property type="entry name" value="Oxoglu/Fe-dep_dioxygenase_dom"/>
</dbReference>
<dbReference type="InterPro" id="IPR027443">
    <property type="entry name" value="IPNS-like_sf"/>
</dbReference>
<keyword evidence="9" id="KW-1185">Reference proteome</keyword>
<evidence type="ECO:0000256" key="5">
    <source>
        <dbReference type="ARBA" id="ARBA00076740"/>
    </source>
</evidence>
<evidence type="ECO:0000256" key="6">
    <source>
        <dbReference type="RuleBase" id="RU003682"/>
    </source>
</evidence>
<gene>
    <name evidence="8" type="ORF">EUTSA_v10008310mg</name>
</gene>
<dbReference type="Pfam" id="PF03171">
    <property type="entry name" value="2OG-FeII_Oxy"/>
    <property type="match status" value="1"/>
</dbReference>
<evidence type="ECO:0000256" key="3">
    <source>
        <dbReference type="ARBA" id="ARBA00054658"/>
    </source>
</evidence>
<accession>V4KZD7</accession>
<dbReference type="InterPro" id="IPR050231">
    <property type="entry name" value="Iron_ascorbate_oxido_reductase"/>
</dbReference>
<evidence type="ECO:0000259" key="7">
    <source>
        <dbReference type="PROSITE" id="PS51471"/>
    </source>
</evidence>
<protein>
    <recommendedName>
        <fullName evidence="4">2-oxoglutarate-dependent dioxygenase DAO</fullName>
    </recommendedName>
    <alternativeName>
        <fullName evidence="5">Protein DIOXYGENASE FOR AUXIN OXIDATION</fullName>
    </alternativeName>
</protein>
<evidence type="ECO:0000313" key="8">
    <source>
        <dbReference type="EMBL" id="ESQ35407.1"/>
    </source>
</evidence>
<comment type="function">
    <text evidence="3">2-oxoglutarate-dependent dioxygenase essential for auxin catabolism and maintenance of auxin homeostasis in reproductive organs. Catalyzes the irreversible oxidation of indole-3-acetic acid (IAA) to the biologically inactive 2-oxoindole-3-acetic acid (OxIAA).</text>
</comment>
<sequence length="302" mass="34150">MADLKEVIPTIDLQEIPDKMLNQKIREASERWGCFKVINHGVSMSLMAEMKKTVTDLHELPNEVKMRNTDVILNSGYKPIIELNPLYESFGLYDIASPKAVNTFCDQIEASSDQREILVKYGKAMDGLAKDLVRRLGESYELEKTDFCKGWPIQSRISKYHFKPETIGRSGLIVHTDPGFLTILQGDEDCGGLEALDTCSGTYFPINTLPNTLTVNLGDMARIWSNGRLCNVKHRVQCKKAARRITISSFLLTPTDLDVEPPSEFVDAQHPRLYKPISDGELRKIRMSHSMHDGESLKYITI</sequence>
<dbReference type="GO" id="GO:0050302">
    <property type="term" value="F:indole-3-acetaldehyde oxidase activity"/>
    <property type="evidence" value="ECO:0007669"/>
    <property type="project" value="EnsemblPlants"/>
</dbReference>
<dbReference type="PANTHER" id="PTHR47990">
    <property type="entry name" value="2-OXOGLUTARATE (2OG) AND FE(II)-DEPENDENT OXYGENASE SUPERFAMILY PROTEIN-RELATED"/>
    <property type="match status" value="1"/>
</dbReference>
<dbReference type="Pfam" id="PF14226">
    <property type="entry name" value="DIOX_N"/>
    <property type="match status" value="1"/>
</dbReference>